<evidence type="ECO:0000256" key="2">
    <source>
        <dbReference type="ARBA" id="ARBA00023186"/>
    </source>
</evidence>
<sequence length="228" mass="26092">MVDVVDSWTSVSQSRALLYRWFSNLLSLELTQEQVQLYQSGQLDGLYESLGQTGLEAEVKRVRQAVAAWPAFAHLRIELAADFAQQFLLDAKSAAIPYASAYQDEKQMYGSVERLMRDVLRENCLEIPREFNEPADHLAVILATMAQWIEREQSHDSACAQWRKTVQDQYDFVQKMLLVWLPEFARRSQLIPTSSDFYPAITQLLLAFVTVDADYLLSCLQDDGEQAD</sequence>
<dbReference type="PANTHER" id="PTHR34227:SF11">
    <property type="entry name" value="CHAPERONE PROTEIN TORD"/>
    <property type="match status" value="1"/>
</dbReference>
<dbReference type="Gene3D" id="1.20.1280.20">
    <property type="entry name" value="HscB, C-terminal domain"/>
    <property type="match status" value="1"/>
</dbReference>
<dbReference type="EMBL" id="JAENGP010000006">
    <property type="protein sequence ID" value="MBK1780931.1"/>
    <property type="molecule type" value="Genomic_DNA"/>
</dbReference>
<gene>
    <name evidence="3" type="primary">torD</name>
    <name evidence="3" type="ORF">JHL22_06860</name>
</gene>
<dbReference type="Gene3D" id="1.20.120.1820">
    <property type="match status" value="1"/>
</dbReference>
<organism evidence="3 4">
    <name type="scientific">Advenella mandrilli</name>
    <dbReference type="NCBI Taxonomy" id="2800330"/>
    <lineage>
        <taxon>Bacteria</taxon>
        <taxon>Pseudomonadati</taxon>
        <taxon>Pseudomonadota</taxon>
        <taxon>Betaproteobacteria</taxon>
        <taxon>Burkholderiales</taxon>
        <taxon>Alcaligenaceae</taxon>
    </lineage>
</organism>
<dbReference type="SUPFAM" id="SSF89155">
    <property type="entry name" value="TorD-like"/>
    <property type="match status" value="1"/>
</dbReference>
<evidence type="ECO:0000313" key="4">
    <source>
        <dbReference type="Proteomes" id="UP000635316"/>
    </source>
</evidence>
<accession>A0ABS1EAP5</accession>
<evidence type="ECO:0000313" key="3">
    <source>
        <dbReference type="EMBL" id="MBK1780931.1"/>
    </source>
</evidence>
<dbReference type="InterPro" id="IPR023069">
    <property type="entry name" value="Chaperone_TorD"/>
</dbReference>
<dbReference type="Proteomes" id="UP000635316">
    <property type="component" value="Unassembled WGS sequence"/>
</dbReference>
<dbReference type="RefSeq" id="WP_200235312.1">
    <property type="nucleotide sequence ID" value="NZ_JAENGP010000006.1"/>
</dbReference>
<keyword evidence="1" id="KW-0963">Cytoplasm</keyword>
<name>A0ABS1EAP5_9BURK</name>
<dbReference type="HAMAP" id="MF_01150">
    <property type="entry name" value="TorD"/>
    <property type="match status" value="1"/>
</dbReference>
<protein>
    <submittedName>
        <fullName evidence="3">Molecular chaperone TorD</fullName>
    </submittedName>
</protein>
<dbReference type="InterPro" id="IPR020945">
    <property type="entry name" value="DMSO/NO3_reduct_chaperone"/>
</dbReference>
<dbReference type="PANTHER" id="PTHR34227">
    <property type="entry name" value="CHAPERONE PROTEIN YCDY"/>
    <property type="match status" value="1"/>
</dbReference>
<reference evidence="3 4" key="1">
    <citation type="submission" date="2020-12" db="EMBL/GenBank/DDBJ databases">
        <authorList>
            <person name="Lu T."/>
            <person name="Wang Q."/>
            <person name="Han X."/>
        </authorList>
    </citation>
    <scope>NUCLEOTIDE SEQUENCE [LARGE SCALE GENOMIC DNA]</scope>
    <source>
        <strain evidence="3 4">WQ 585</strain>
    </source>
</reference>
<dbReference type="InterPro" id="IPR036386">
    <property type="entry name" value="HscB_C_sf"/>
</dbReference>
<proteinExistence type="inferred from homology"/>
<comment type="caution">
    <text evidence="3">The sequence shown here is derived from an EMBL/GenBank/DDBJ whole genome shotgun (WGS) entry which is preliminary data.</text>
</comment>
<keyword evidence="4" id="KW-1185">Reference proteome</keyword>
<dbReference type="InterPro" id="IPR050289">
    <property type="entry name" value="TorD/DmsD_chaperones"/>
</dbReference>
<keyword evidence="2" id="KW-0143">Chaperone</keyword>
<evidence type="ECO:0000256" key="1">
    <source>
        <dbReference type="ARBA" id="ARBA00022490"/>
    </source>
</evidence>
<dbReference type="InterPro" id="IPR036411">
    <property type="entry name" value="TorD-like_sf"/>
</dbReference>
<dbReference type="Pfam" id="PF02613">
    <property type="entry name" value="Nitrate_red_del"/>
    <property type="match status" value="1"/>
</dbReference>
<dbReference type="NCBIfam" id="NF003442">
    <property type="entry name" value="PRK04976.1"/>
    <property type="match status" value="1"/>
</dbReference>